<dbReference type="Proteomes" id="UP000249008">
    <property type="component" value="Chromosome 1"/>
</dbReference>
<proteinExistence type="predicted"/>
<accession>A0AAX2JBZ5</accession>
<dbReference type="RefSeq" id="WP_005982091.1">
    <property type="nucleotide sequence ID" value="NZ_CABKNW010000005.1"/>
</dbReference>
<dbReference type="EMBL" id="LS483487">
    <property type="protein sequence ID" value="SQJ05607.1"/>
    <property type="molecule type" value="Genomic_DNA"/>
</dbReference>
<evidence type="ECO:0000313" key="1">
    <source>
        <dbReference type="EMBL" id="SQJ05607.1"/>
    </source>
</evidence>
<name>A0AAX2JBZ5_9FUSO</name>
<organism evidence="1 2">
    <name type="scientific">Fusobacterium ulcerans</name>
    <dbReference type="NCBI Taxonomy" id="861"/>
    <lineage>
        <taxon>Bacteria</taxon>
        <taxon>Fusobacteriati</taxon>
        <taxon>Fusobacteriota</taxon>
        <taxon>Fusobacteriia</taxon>
        <taxon>Fusobacteriales</taxon>
        <taxon>Fusobacteriaceae</taxon>
        <taxon>Fusobacterium</taxon>
    </lineage>
</organism>
<dbReference type="GeneID" id="78453233"/>
<reference evidence="1 2" key="1">
    <citation type="submission" date="2018-06" db="EMBL/GenBank/DDBJ databases">
        <authorList>
            <consortium name="Pathogen Informatics"/>
            <person name="Doyle S."/>
        </authorList>
    </citation>
    <scope>NUCLEOTIDE SEQUENCE [LARGE SCALE GENOMIC DNA]</scope>
    <source>
        <strain evidence="1 2">NCTC12112</strain>
    </source>
</reference>
<evidence type="ECO:0000313" key="2">
    <source>
        <dbReference type="Proteomes" id="UP000249008"/>
    </source>
</evidence>
<gene>
    <name evidence="1" type="ORF">NCTC12112_01931</name>
</gene>
<sequence length="105" mass="12305">MTLKEKMFEYLRENPKASYKELEENAGIPYDVAKTYMCRAKQKGEIKELEDGGYEVIKEPPVEKSSYKKEVITEMIDIYMEDFRAVSPSERVDIGKRITMLLEKL</sequence>
<dbReference type="AlphaFoldDB" id="A0AAX2JBZ5"/>
<evidence type="ECO:0008006" key="3">
    <source>
        <dbReference type="Google" id="ProtNLM"/>
    </source>
</evidence>
<protein>
    <recommendedName>
        <fullName evidence="3">Winged helix-turn-helix domain-containing protein</fullName>
    </recommendedName>
</protein>
<dbReference type="KEGG" id="ful:C4N20_00310"/>